<evidence type="ECO:0000313" key="4">
    <source>
        <dbReference type="Proteomes" id="UP000294547"/>
    </source>
</evidence>
<proteinExistence type="predicted"/>
<dbReference type="PANTHER" id="PTHR40940">
    <property type="entry name" value="PROTEIN BATD-RELATED"/>
    <property type="match status" value="1"/>
</dbReference>
<gene>
    <name evidence="3" type="ORF">EDD54_0093</name>
</gene>
<protein>
    <submittedName>
        <fullName evidence="3">Oxygen tolerance protein BatD</fullName>
    </submittedName>
</protein>
<dbReference type="OrthoDB" id="7688940at2"/>
<name>A0A4R6RJE4_9HYPH</name>
<keyword evidence="2" id="KW-1133">Transmembrane helix</keyword>
<feature type="transmembrane region" description="Helical" evidence="2">
    <location>
        <begin position="129"/>
        <end position="149"/>
    </location>
</feature>
<sequence length="563" mass="59716">MVTTGVLAGRRGDTVASRCDGDSAACRDGARSRCGVESTAAAKSLARRRDRHAAETSVERRGGGCERDSARPAKSASALAIRTDAARLGHGIAPGCETESATAANLLAPNRNPRCAETVRKSVRVVSRLLGALVVVLVALAAALAPASAATDPRDGVKLWVEVDHDGPIHPQEMVILRVHGRFTVPVTLEKMTDPTFDGFRALRIDHDRWRDVFEDGLTRRAFERVVAVFPQHSGRLVVPPFVHALTVLDGTMRQVKITVATAPVAIDVVPAPAPAGSWWIAARNLRLTETWTRDPAALGIGESTRRVVTVAADGVFDDQLPPPPTLAVPGLIAFAGPTTRSTRIGLGRPAEMLPLREQALRRKGRLEEVATPFLGPIASADWTFDLRPATSAPVEIPEIRIPWFDTESRTLREAVLPGRVVALAAAAGDAEAARLEAALGIDPGIARPVPAGRRPWLATLTGAAVFAVTLTAALHLVRPGAIGGIGRAIAAALGRRARRLRLRRAARAGDVATVRRLLEVFAAGHDASADRARTALAVLDRHLYAARGERPADLAALAARIG</sequence>
<dbReference type="PANTHER" id="PTHR40940:SF1">
    <property type="entry name" value="PROTEIN BATD"/>
    <property type="match status" value="1"/>
</dbReference>
<evidence type="ECO:0000313" key="3">
    <source>
        <dbReference type="EMBL" id="TDP86225.1"/>
    </source>
</evidence>
<keyword evidence="2" id="KW-0812">Transmembrane</keyword>
<dbReference type="InterPro" id="IPR025738">
    <property type="entry name" value="BatD"/>
</dbReference>
<keyword evidence="4" id="KW-1185">Reference proteome</keyword>
<feature type="region of interest" description="Disordered" evidence="1">
    <location>
        <begin position="45"/>
        <end position="70"/>
    </location>
</feature>
<keyword evidence="2" id="KW-0472">Membrane</keyword>
<organism evidence="3 4">
    <name type="scientific">Oharaeibacter diazotrophicus</name>
    <dbReference type="NCBI Taxonomy" id="1920512"/>
    <lineage>
        <taxon>Bacteria</taxon>
        <taxon>Pseudomonadati</taxon>
        <taxon>Pseudomonadota</taxon>
        <taxon>Alphaproteobacteria</taxon>
        <taxon>Hyphomicrobiales</taxon>
        <taxon>Pleomorphomonadaceae</taxon>
        <taxon>Oharaeibacter</taxon>
    </lineage>
</organism>
<evidence type="ECO:0000256" key="2">
    <source>
        <dbReference type="SAM" id="Phobius"/>
    </source>
</evidence>
<dbReference type="EMBL" id="SNXY01000006">
    <property type="protein sequence ID" value="TDP86225.1"/>
    <property type="molecule type" value="Genomic_DNA"/>
</dbReference>
<feature type="transmembrane region" description="Helical" evidence="2">
    <location>
        <begin position="457"/>
        <end position="478"/>
    </location>
</feature>
<dbReference type="Proteomes" id="UP000294547">
    <property type="component" value="Unassembled WGS sequence"/>
</dbReference>
<accession>A0A4R6RJE4</accession>
<evidence type="ECO:0000256" key="1">
    <source>
        <dbReference type="SAM" id="MobiDB-lite"/>
    </source>
</evidence>
<feature type="compositionally biased region" description="Basic and acidic residues" evidence="1">
    <location>
        <begin position="52"/>
        <end position="70"/>
    </location>
</feature>
<dbReference type="AlphaFoldDB" id="A0A4R6RJE4"/>
<comment type="caution">
    <text evidence="3">The sequence shown here is derived from an EMBL/GenBank/DDBJ whole genome shotgun (WGS) entry which is preliminary data.</text>
</comment>
<reference evidence="3 4" key="1">
    <citation type="submission" date="2019-03" db="EMBL/GenBank/DDBJ databases">
        <title>Genomic Encyclopedia of Type Strains, Phase IV (KMG-IV): sequencing the most valuable type-strain genomes for metagenomic binning, comparative biology and taxonomic classification.</title>
        <authorList>
            <person name="Goeker M."/>
        </authorList>
    </citation>
    <scope>NUCLEOTIDE SEQUENCE [LARGE SCALE GENOMIC DNA]</scope>
    <source>
        <strain evidence="3 4">DSM 102969</strain>
    </source>
</reference>